<dbReference type="BioCyc" id="PMAR59922:G1G80-2512-MONOMER"/>
<gene>
    <name evidence="1" type="ordered locus">P9303_28601</name>
</gene>
<dbReference type="STRING" id="59922.P9303_28601"/>
<accession>A2CDN0</accession>
<name>A2CDN0_PROM3</name>
<dbReference type="KEGG" id="pmf:P9303_28601"/>
<evidence type="ECO:0000313" key="2">
    <source>
        <dbReference type="Proteomes" id="UP000002274"/>
    </source>
</evidence>
<protein>
    <submittedName>
        <fullName evidence="1">Uncharacterized protein</fullName>
    </submittedName>
</protein>
<proteinExistence type="predicted"/>
<organism evidence="1 2">
    <name type="scientific">Prochlorococcus marinus (strain MIT 9303)</name>
    <dbReference type="NCBI Taxonomy" id="59922"/>
    <lineage>
        <taxon>Bacteria</taxon>
        <taxon>Bacillati</taxon>
        <taxon>Cyanobacteriota</taxon>
        <taxon>Cyanophyceae</taxon>
        <taxon>Synechococcales</taxon>
        <taxon>Prochlorococcaceae</taxon>
        <taxon>Prochlorococcus</taxon>
    </lineage>
</organism>
<dbReference type="HOGENOM" id="CLU_134471_0_0_3"/>
<dbReference type="Proteomes" id="UP000002274">
    <property type="component" value="Chromosome"/>
</dbReference>
<dbReference type="EMBL" id="CP000554">
    <property type="protein sequence ID" value="ABM79590.1"/>
    <property type="molecule type" value="Genomic_DNA"/>
</dbReference>
<reference evidence="1 2" key="1">
    <citation type="journal article" date="2007" name="PLoS Genet.">
        <title>Patterns and implications of gene gain and loss in the evolution of Prochlorococcus.</title>
        <authorList>
            <person name="Kettler G.C."/>
            <person name="Martiny A.C."/>
            <person name="Huang K."/>
            <person name="Zucker J."/>
            <person name="Coleman M.L."/>
            <person name="Rodrigue S."/>
            <person name="Chen F."/>
            <person name="Lapidus A."/>
            <person name="Ferriera S."/>
            <person name="Johnson J."/>
            <person name="Steglich C."/>
            <person name="Church G.M."/>
            <person name="Richardson P."/>
            <person name="Chisholm S.W."/>
        </authorList>
    </citation>
    <scope>NUCLEOTIDE SEQUENCE [LARGE SCALE GENOMIC DNA]</scope>
    <source>
        <strain evidence="1 2">MIT 9303</strain>
    </source>
</reference>
<dbReference type="AlphaFoldDB" id="A2CDN0"/>
<sequence length="163" mass="18005">MKRTTALHSALIAILATSGFSMPVQAGLLSPLFWLGRPRLERRLTEKCVELTTGGNASLREAMKPACKQFAKPVAKCLIKQTEVSGRAFGVIVEILRGEFGDDSEVVIKLCSASIFNLPANTFMDVPLIDILDYWKRNSKRINLKGIKVLKLDKFLGSSEHSN</sequence>
<evidence type="ECO:0000313" key="1">
    <source>
        <dbReference type="EMBL" id="ABM79590.1"/>
    </source>
</evidence>